<dbReference type="Pfam" id="PF04891">
    <property type="entry name" value="NifQ"/>
    <property type="match status" value="1"/>
</dbReference>
<comment type="caution">
    <text evidence="1">The sequence shown here is derived from an EMBL/GenBank/DDBJ whole genome shotgun (WGS) entry which is preliminary data.</text>
</comment>
<dbReference type="EMBL" id="JAMQGP010000006">
    <property type="protein sequence ID" value="MCM2680460.1"/>
    <property type="molecule type" value="Genomic_DNA"/>
</dbReference>
<organism evidence="1 2">
    <name type="scientific">Echinimonas agarilytica</name>
    <dbReference type="NCBI Taxonomy" id="1215918"/>
    <lineage>
        <taxon>Bacteria</taxon>
        <taxon>Pseudomonadati</taxon>
        <taxon>Pseudomonadota</taxon>
        <taxon>Gammaproteobacteria</taxon>
        <taxon>Alteromonadales</taxon>
        <taxon>Echinimonadaceae</taxon>
        <taxon>Echinimonas</taxon>
    </lineage>
</organism>
<dbReference type="AlphaFoldDB" id="A0AA41W7A5"/>
<evidence type="ECO:0000313" key="1">
    <source>
        <dbReference type="EMBL" id="MCM2680460.1"/>
    </source>
</evidence>
<dbReference type="RefSeq" id="WP_251261899.1">
    <property type="nucleotide sequence ID" value="NZ_JAMQGP010000006.1"/>
</dbReference>
<reference evidence="1 2" key="1">
    <citation type="journal article" date="2013" name="Antonie Van Leeuwenhoek">
        <title>Echinimonas agarilytica gen. nov., sp. nov., a new gammaproteobacterium isolated from the sea urchin Strongylocentrotus intermedius.</title>
        <authorList>
            <person name="Nedashkovskaya O.I."/>
            <person name="Stenkova A.M."/>
            <person name="Zhukova N.V."/>
            <person name="Van Trappen S."/>
            <person name="Lee J.S."/>
            <person name="Kim S.B."/>
        </authorList>
    </citation>
    <scope>NUCLEOTIDE SEQUENCE [LARGE SCALE GENOMIC DNA]</scope>
    <source>
        <strain evidence="1 2">KMM 6351</strain>
    </source>
</reference>
<protein>
    <submittedName>
        <fullName evidence="1">Nitrogen fixation protein NifQ</fullName>
    </submittedName>
</protein>
<dbReference type="InterPro" id="IPR006975">
    <property type="entry name" value="NifQ"/>
</dbReference>
<accession>A0AA41W7A5</accession>
<keyword evidence="2" id="KW-1185">Reference proteome</keyword>
<evidence type="ECO:0000313" key="2">
    <source>
        <dbReference type="Proteomes" id="UP001165393"/>
    </source>
</evidence>
<sequence>MRETNEAVSYLVHKGEMDAINQTLLAKVLLAQLQGITVLPYGLGLSPNAYANVLNACRLPALVQLDQQWHSPQWQVFRARAEVCKEIQKLRADEQTQLVKLLRHCANPSVCYASHIATVIATACLGHAHLYVALGLESRHELKQLFAHNFPSLCALNTNNMRWKRFLYLQLCKSGGDYVCRAPSCNECSSKKECFVA</sequence>
<dbReference type="GO" id="GO:0009399">
    <property type="term" value="P:nitrogen fixation"/>
    <property type="evidence" value="ECO:0007669"/>
    <property type="project" value="InterPro"/>
</dbReference>
<gene>
    <name evidence="1" type="ORF">NAF29_12380</name>
</gene>
<name>A0AA41W7A5_9GAMM</name>
<dbReference type="GO" id="GO:0030151">
    <property type="term" value="F:molybdenum ion binding"/>
    <property type="evidence" value="ECO:0007669"/>
    <property type="project" value="InterPro"/>
</dbReference>
<proteinExistence type="predicted"/>
<dbReference type="Proteomes" id="UP001165393">
    <property type="component" value="Unassembled WGS sequence"/>
</dbReference>